<comment type="caution">
    <text evidence="1">The sequence shown here is derived from an EMBL/GenBank/DDBJ whole genome shotgun (WGS) entry which is preliminary data.</text>
</comment>
<proteinExistence type="predicted"/>
<dbReference type="Proteomes" id="UP000650424">
    <property type="component" value="Unassembled WGS sequence"/>
</dbReference>
<keyword evidence="2" id="KW-1185">Reference proteome</keyword>
<sequence length="91" mass="10395">MQFIQQSGSIFSANQHNDVSDFAGLSIDAIALLPEEYSEEELSGIFEALRWATKNPGYDFRSLLPDLRHSNGDIYQYLCKIEVSLEKYYPV</sequence>
<accession>A0ABR6ZN85</accession>
<dbReference type="RefSeq" id="WP_186946550.1">
    <property type="nucleotide sequence ID" value="NZ_JACOGF010000003.1"/>
</dbReference>
<dbReference type="EMBL" id="JACOGF010000003">
    <property type="protein sequence ID" value="MBC3917322.1"/>
    <property type="molecule type" value="Genomic_DNA"/>
</dbReference>
<evidence type="ECO:0000313" key="2">
    <source>
        <dbReference type="Proteomes" id="UP000650424"/>
    </source>
</evidence>
<evidence type="ECO:0000313" key="1">
    <source>
        <dbReference type="EMBL" id="MBC3917322.1"/>
    </source>
</evidence>
<protein>
    <submittedName>
        <fullName evidence="1">Uncharacterized protein</fullName>
    </submittedName>
</protein>
<gene>
    <name evidence="1" type="ORF">H8L32_07535</name>
</gene>
<organism evidence="1 2">
    <name type="scientific">Undibacterium hunanense</name>
    <dbReference type="NCBI Taxonomy" id="2762292"/>
    <lineage>
        <taxon>Bacteria</taxon>
        <taxon>Pseudomonadati</taxon>
        <taxon>Pseudomonadota</taxon>
        <taxon>Betaproteobacteria</taxon>
        <taxon>Burkholderiales</taxon>
        <taxon>Oxalobacteraceae</taxon>
        <taxon>Undibacterium</taxon>
    </lineage>
</organism>
<reference evidence="1 2" key="1">
    <citation type="submission" date="2020-08" db="EMBL/GenBank/DDBJ databases">
        <title>Novel species isolated from subtropical streams in China.</title>
        <authorList>
            <person name="Lu H."/>
        </authorList>
    </citation>
    <scope>NUCLEOTIDE SEQUENCE [LARGE SCALE GENOMIC DNA]</scope>
    <source>
        <strain evidence="1 2">CY18W</strain>
    </source>
</reference>
<name>A0ABR6ZN85_9BURK</name>